<dbReference type="SMART" id="SM00028">
    <property type="entry name" value="TPR"/>
    <property type="match status" value="2"/>
</dbReference>
<comment type="caution">
    <text evidence="5">The sequence shown here is derived from an EMBL/GenBank/DDBJ whole genome shotgun (WGS) entry which is preliminary data.</text>
</comment>
<dbReference type="SUPFAM" id="SSF48452">
    <property type="entry name" value="TPR-like"/>
    <property type="match status" value="1"/>
</dbReference>
<dbReference type="EMBL" id="JBHUOZ010000001">
    <property type="protein sequence ID" value="MFD2919298.1"/>
    <property type="molecule type" value="Genomic_DNA"/>
</dbReference>
<feature type="repeat" description="TPR" evidence="3">
    <location>
        <begin position="419"/>
        <end position="452"/>
    </location>
</feature>
<dbReference type="Pfam" id="PF07719">
    <property type="entry name" value="TPR_2"/>
    <property type="match status" value="1"/>
</dbReference>
<gene>
    <name evidence="5" type="ORF">ACFS6H_06205</name>
</gene>
<proteinExistence type="predicted"/>
<dbReference type="InterPro" id="IPR050491">
    <property type="entry name" value="AmpC-like"/>
</dbReference>
<dbReference type="PROSITE" id="PS50005">
    <property type="entry name" value="TPR"/>
    <property type="match status" value="1"/>
</dbReference>
<evidence type="ECO:0000313" key="5">
    <source>
        <dbReference type="EMBL" id="MFD2919298.1"/>
    </source>
</evidence>
<dbReference type="InterPro" id="IPR011990">
    <property type="entry name" value="TPR-like_helical_dom_sf"/>
</dbReference>
<dbReference type="PANTHER" id="PTHR46825:SF9">
    <property type="entry name" value="BETA-LACTAMASE-RELATED DOMAIN-CONTAINING PROTEIN"/>
    <property type="match status" value="1"/>
</dbReference>
<evidence type="ECO:0000256" key="1">
    <source>
        <dbReference type="ARBA" id="ARBA00022737"/>
    </source>
</evidence>
<accession>A0ABW6A6J9</accession>
<organism evidence="5 6">
    <name type="scientific">Terrimonas rubra</name>
    <dbReference type="NCBI Taxonomy" id="1035890"/>
    <lineage>
        <taxon>Bacteria</taxon>
        <taxon>Pseudomonadati</taxon>
        <taxon>Bacteroidota</taxon>
        <taxon>Chitinophagia</taxon>
        <taxon>Chitinophagales</taxon>
        <taxon>Chitinophagaceae</taxon>
        <taxon>Terrimonas</taxon>
    </lineage>
</organism>
<keyword evidence="5" id="KW-0378">Hydrolase</keyword>
<dbReference type="GO" id="GO:0016787">
    <property type="term" value="F:hydrolase activity"/>
    <property type="evidence" value="ECO:0007669"/>
    <property type="project" value="UniProtKB-KW"/>
</dbReference>
<keyword evidence="2 3" id="KW-0802">TPR repeat</keyword>
<dbReference type="Gene3D" id="3.40.710.10">
    <property type="entry name" value="DD-peptidase/beta-lactamase superfamily"/>
    <property type="match status" value="1"/>
</dbReference>
<dbReference type="PANTHER" id="PTHR46825">
    <property type="entry name" value="D-ALANYL-D-ALANINE-CARBOXYPEPTIDASE/ENDOPEPTIDASE AMPH"/>
    <property type="match status" value="1"/>
</dbReference>
<keyword evidence="6" id="KW-1185">Reference proteome</keyword>
<evidence type="ECO:0000313" key="6">
    <source>
        <dbReference type="Proteomes" id="UP001597511"/>
    </source>
</evidence>
<reference evidence="6" key="1">
    <citation type="journal article" date="2019" name="Int. J. Syst. Evol. Microbiol.">
        <title>The Global Catalogue of Microorganisms (GCM) 10K type strain sequencing project: providing services to taxonomists for standard genome sequencing and annotation.</title>
        <authorList>
            <consortium name="The Broad Institute Genomics Platform"/>
            <consortium name="The Broad Institute Genome Sequencing Center for Infectious Disease"/>
            <person name="Wu L."/>
            <person name="Ma J."/>
        </authorList>
    </citation>
    <scope>NUCLEOTIDE SEQUENCE [LARGE SCALE GENOMIC DNA]</scope>
    <source>
        <strain evidence="6">KCTC 23299</strain>
    </source>
</reference>
<dbReference type="InterPro" id="IPR013105">
    <property type="entry name" value="TPR_2"/>
</dbReference>
<evidence type="ECO:0000259" key="4">
    <source>
        <dbReference type="Pfam" id="PF00144"/>
    </source>
</evidence>
<protein>
    <submittedName>
        <fullName evidence="5">Serine hydrolase</fullName>
    </submittedName>
</protein>
<feature type="domain" description="Beta-lactamase-related" evidence="4">
    <location>
        <begin position="45"/>
        <end position="329"/>
    </location>
</feature>
<dbReference type="PROSITE" id="PS50293">
    <property type="entry name" value="TPR_REGION"/>
    <property type="match status" value="1"/>
</dbReference>
<dbReference type="InterPro" id="IPR019734">
    <property type="entry name" value="TPR_rpt"/>
</dbReference>
<dbReference type="RefSeq" id="WP_386096346.1">
    <property type="nucleotide sequence ID" value="NZ_JBHUOZ010000001.1"/>
</dbReference>
<sequence length="464" mass="52049">MQKESVRVKLFLLCILITSGISVQCQENRATIIDSMIHRANRLGIFNGNVLIADKGKILYQKAIGWTDPTHKTRLTQQHRFHIGSIAKEFNAVAIMLLKEQGKLNLDDKVAQYLPELPAWAGKIGIINLLQYTSGLPDVKWKTVKSDADNMQDLMTLQKLDFEPGTNYAYNNNNVFLQRRIIEKITGKTFNAFVEEQLLKPCNMTNARVDPPASDTLLTTAFNNEGKANSLIIPISGWTAVTLDDFYKWSQSISSFRLLSPETTKSILVPVRPNTQSGLGGGYMEGEQVMRHIHDGSAFNYNALLVSDPPKQRTVILMTNNKQGNLYELNAAIQAILDGKPYKQPKKPVTGLLQKQMDKLGAKALIREYEKLKKQPSQEYDFDSESSLNEIGYAYLGKNRVDDAILIFEYNTKLFPASGNVFDSLGEAYYKKGNTKKALLNYKRSLELDPGNTNAKALIETLGK</sequence>
<dbReference type="Pfam" id="PF00144">
    <property type="entry name" value="Beta-lactamase"/>
    <property type="match status" value="1"/>
</dbReference>
<dbReference type="Gene3D" id="1.25.40.10">
    <property type="entry name" value="Tetratricopeptide repeat domain"/>
    <property type="match status" value="1"/>
</dbReference>
<evidence type="ECO:0000256" key="3">
    <source>
        <dbReference type="PROSITE-ProRule" id="PRU00339"/>
    </source>
</evidence>
<name>A0ABW6A6J9_9BACT</name>
<evidence type="ECO:0000256" key="2">
    <source>
        <dbReference type="ARBA" id="ARBA00022803"/>
    </source>
</evidence>
<dbReference type="SUPFAM" id="SSF56601">
    <property type="entry name" value="beta-lactamase/transpeptidase-like"/>
    <property type="match status" value="1"/>
</dbReference>
<dbReference type="InterPro" id="IPR012338">
    <property type="entry name" value="Beta-lactam/transpept-like"/>
</dbReference>
<dbReference type="InterPro" id="IPR001466">
    <property type="entry name" value="Beta-lactam-related"/>
</dbReference>
<dbReference type="Proteomes" id="UP001597511">
    <property type="component" value="Unassembled WGS sequence"/>
</dbReference>
<keyword evidence="1" id="KW-0677">Repeat</keyword>